<evidence type="ECO:0000259" key="5">
    <source>
        <dbReference type="Pfam" id="PF04828"/>
    </source>
</evidence>
<feature type="domain" description="CENP-V/GFA" evidence="5">
    <location>
        <begin position="450"/>
        <end position="541"/>
    </location>
</feature>
<evidence type="ECO:0000256" key="1">
    <source>
        <dbReference type="ARBA" id="ARBA00005495"/>
    </source>
</evidence>
<comment type="similarity">
    <text evidence="1">Belongs to the Gfa family.</text>
</comment>
<evidence type="ECO:0000313" key="6">
    <source>
        <dbReference type="EMBL" id="KAF4226299.1"/>
    </source>
</evidence>
<name>A0A8H4GQJ8_9EURO</name>
<dbReference type="GO" id="GO:0046872">
    <property type="term" value="F:metal ion binding"/>
    <property type="evidence" value="ECO:0007669"/>
    <property type="project" value="UniProtKB-KW"/>
</dbReference>
<dbReference type="PANTHER" id="PTHR33337">
    <property type="entry name" value="GFA DOMAIN-CONTAINING PROTEIN"/>
    <property type="match status" value="1"/>
</dbReference>
<comment type="caution">
    <text evidence="6">The sequence shown here is derived from an EMBL/GenBank/DDBJ whole genome shotgun (WGS) entry which is preliminary data.</text>
</comment>
<dbReference type="Gene3D" id="3.90.1590.10">
    <property type="entry name" value="glutathione-dependent formaldehyde- activating enzyme (gfa)"/>
    <property type="match status" value="2"/>
</dbReference>
<dbReference type="SUPFAM" id="SSF51316">
    <property type="entry name" value="Mss4-like"/>
    <property type="match status" value="2"/>
</dbReference>
<keyword evidence="4" id="KW-0456">Lyase</keyword>
<reference evidence="6" key="1">
    <citation type="journal article" date="2020" name="bioRxiv">
        <title>Genomic and phenotypic heterogeneity of clinical isolates of the human pathogens Aspergillus fumigatus, Aspergillus lentulus and Aspergillus fumigatiaffinis.</title>
        <authorList>
            <person name="dos Santos R.A.C."/>
            <person name="Steenwyk J.L."/>
            <person name="Rivero-Menendez O."/>
            <person name="Mead M.E."/>
            <person name="Silva L.P."/>
            <person name="Bastos R.W."/>
            <person name="Alastruey-Izquierdo A."/>
            <person name="Goldman G.H."/>
            <person name="Rokas A."/>
        </authorList>
    </citation>
    <scope>NUCLEOTIDE SEQUENCE</scope>
    <source>
        <strain evidence="6">CNM-CM6805</strain>
    </source>
</reference>
<keyword evidence="7" id="KW-1185">Reference proteome</keyword>
<accession>A0A8H4GQJ8</accession>
<organism evidence="6 7">
    <name type="scientific">Aspergillus fumigatiaffinis</name>
    <dbReference type="NCBI Taxonomy" id="340414"/>
    <lineage>
        <taxon>Eukaryota</taxon>
        <taxon>Fungi</taxon>
        <taxon>Dikarya</taxon>
        <taxon>Ascomycota</taxon>
        <taxon>Pezizomycotina</taxon>
        <taxon>Eurotiomycetes</taxon>
        <taxon>Eurotiomycetidae</taxon>
        <taxon>Eurotiales</taxon>
        <taxon>Aspergillaceae</taxon>
        <taxon>Aspergillus</taxon>
        <taxon>Aspergillus subgen. Fumigati</taxon>
    </lineage>
</organism>
<evidence type="ECO:0000313" key="7">
    <source>
        <dbReference type="Proteomes" id="UP000653565"/>
    </source>
</evidence>
<gene>
    <name evidence="6" type="ORF">CNMCM6805_004751</name>
</gene>
<keyword evidence="3" id="KW-0862">Zinc</keyword>
<sequence length="774" mass="87405">MLTRLERDSFQQHNIIPVMVISFMAEMKGRVLQASFGDDGLVIYMSRLVSFEGVRNAEISAEFFLEYMGSEMVGNTAVTKTLQQSLAAEMYTASKVCVGICEEYDQVNDLTVWSRYMNFILASILFGDASNILYHRASEFTAELFVLGFHRLISSPPDVPFFILETRKRIFASAVTKDKSLSTFLDDEEVLLESSRLDAALQDLDRDGWKCPNRKDKPIRPASLIRLRYQQAQLRDKILHLSLGNRTKTFSETLSTLYEEYQEAWSMVPPQYRYNESVWETSNPQLCVALLIVHLDYLYSGFLIERIPTQDGQMTKTCLLATSAKLLSGVLQFVQQQHCYPELRERFTWMFLFYGLPGAGTLATELHHSTLRGLPLQTSIPCANIIRDLSVLLAWFERKCFPDRPDFLVCVQISKVIGALLDDTLNKGGPASQMAIPPEKQQPNQVHFNITIPVTSLPLSVHLCHCNICRHQHGTLCVFHAQLPSGVRPDFIAPSSKANITPYIRPGSPAKRYFCSTCGCQIGGEFIENGDWVISTAIFDANRNDTGIWDIKRHIHTEPTLDGGLAEWLPRTGEKEMTVWNPPDDPIDHPQETDGKLLAQCDCGGVSFHISRPTQEILDDPEMRRKWVSPVDESKWIACLDACDTCRLTDGAHVIGWTFIPKKLITPAIPDDLLLGSSKGYVSSKEVRRTFCGTCGATVFYDCDGREEMVDVAIGLLRAPEGAKAENWLTWRTKRLAFPEDGMRYDPVLTESLRRGFEEWAKRKHGDLLDITIG</sequence>
<dbReference type="GO" id="GO:0016846">
    <property type="term" value="F:carbon-sulfur lyase activity"/>
    <property type="evidence" value="ECO:0007669"/>
    <property type="project" value="InterPro"/>
</dbReference>
<dbReference type="OrthoDB" id="5422068at2759"/>
<evidence type="ECO:0000256" key="3">
    <source>
        <dbReference type="ARBA" id="ARBA00022833"/>
    </source>
</evidence>
<dbReference type="AlphaFoldDB" id="A0A8H4GQJ8"/>
<dbReference type="CDD" id="cd12148">
    <property type="entry name" value="fungal_TF_MHR"/>
    <property type="match status" value="1"/>
</dbReference>
<feature type="domain" description="CENP-V/GFA" evidence="5">
    <location>
        <begin position="639"/>
        <end position="725"/>
    </location>
</feature>
<dbReference type="Pfam" id="PF04828">
    <property type="entry name" value="GFA"/>
    <property type="match status" value="2"/>
</dbReference>
<dbReference type="InterPro" id="IPR006913">
    <property type="entry name" value="CENP-V/GFA"/>
</dbReference>
<proteinExistence type="inferred from homology"/>
<dbReference type="Proteomes" id="UP000653565">
    <property type="component" value="Unassembled WGS sequence"/>
</dbReference>
<evidence type="ECO:0000256" key="2">
    <source>
        <dbReference type="ARBA" id="ARBA00022723"/>
    </source>
</evidence>
<reference evidence="6" key="2">
    <citation type="submission" date="2020-04" db="EMBL/GenBank/DDBJ databases">
        <authorList>
            <person name="Santos R.A.C."/>
            <person name="Steenwyk J.L."/>
            <person name="Rivero-Menendez O."/>
            <person name="Mead M.E."/>
            <person name="Silva L.P."/>
            <person name="Bastos R.W."/>
            <person name="Alastruey-Izquierdo A."/>
            <person name="Goldman G.H."/>
            <person name="Rokas A."/>
        </authorList>
    </citation>
    <scope>NUCLEOTIDE SEQUENCE</scope>
    <source>
        <strain evidence="6">CNM-CM6805</strain>
    </source>
</reference>
<keyword evidence="2" id="KW-0479">Metal-binding</keyword>
<dbReference type="PANTHER" id="PTHR33337:SF31">
    <property type="entry name" value="DUF636 DOMAIN PROTEIN (AFU_ORTHOLOGUE AFUA_2G12650)"/>
    <property type="match status" value="1"/>
</dbReference>
<evidence type="ECO:0000256" key="4">
    <source>
        <dbReference type="ARBA" id="ARBA00023239"/>
    </source>
</evidence>
<protein>
    <recommendedName>
        <fullName evidence="5">CENP-V/GFA domain-containing protein</fullName>
    </recommendedName>
</protein>
<dbReference type="InterPro" id="IPR011057">
    <property type="entry name" value="Mss4-like_sf"/>
</dbReference>
<dbReference type="EMBL" id="JAAAPX010000254">
    <property type="protein sequence ID" value="KAF4226299.1"/>
    <property type="molecule type" value="Genomic_DNA"/>
</dbReference>